<organism evidence="1 2">
    <name type="scientific">Pseudomonas fluorescens</name>
    <dbReference type="NCBI Taxonomy" id="294"/>
    <lineage>
        <taxon>Bacteria</taxon>
        <taxon>Pseudomonadati</taxon>
        <taxon>Pseudomonadota</taxon>
        <taxon>Gammaproteobacteria</taxon>
        <taxon>Pseudomonadales</taxon>
        <taxon>Pseudomonadaceae</taxon>
        <taxon>Pseudomonas</taxon>
    </lineage>
</organism>
<dbReference type="GeneID" id="61635989"/>
<evidence type="ECO:0000313" key="1">
    <source>
        <dbReference type="EMBL" id="SQF97249.1"/>
    </source>
</evidence>
<sequence length="325" mass="36103">MNHLPPGVDLGNIVLPGSASSTVAIAVPEITVPEASVYALHPSLPLATKNNLLEKRYRSVTFLDAYVTGNAYIHPMTGALCLRTTRDEASFKGFVFEAALARWCREFPSGIGKRAFAWCTNRNYNNTTDAIYNRYKVFVRGDKTLAARAETAILYNTGAPFDVQFYRLNEEHNKPEVATLLGTQIEAGIQVKAITGDELTQIINPILNGTYTHVITMLKHANGRHSYEVCMDILNNQRRLKKLTDEQYAVVTRHITHPQDLGINQQFVDEYSHYIRSLYQGSNAAWTEEINQAISLEVCDGLTASPGGILMPVVQPIQISSPLGY</sequence>
<gene>
    <name evidence="1" type="ORF">NCTC10038_06092</name>
</gene>
<dbReference type="AlphaFoldDB" id="A0A3M3XZQ2"/>
<protein>
    <submittedName>
        <fullName evidence="1">Uncharacterized protein</fullName>
    </submittedName>
</protein>
<proteinExistence type="predicted"/>
<dbReference type="RefSeq" id="WP_053258771.1">
    <property type="nucleotide sequence ID" value="NZ_CBCRXZ010000004.1"/>
</dbReference>
<name>A0A3M3XZQ2_PSEFL</name>
<reference evidence="1 2" key="1">
    <citation type="submission" date="2018-06" db="EMBL/GenBank/DDBJ databases">
        <authorList>
            <consortium name="Pathogen Informatics"/>
            <person name="Doyle S."/>
        </authorList>
    </citation>
    <scope>NUCLEOTIDE SEQUENCE [LARGE SCALE GENOMIC DNA]</scope>
    <source>
        <strain evidence="1 2">NCTC10038</strain>
    </source>
</reference>
<dbReference type="Proteomes" id="UP000248640">
    <property type="component" value="Chromosome 1"/>
</dbReference>
<dbReference type="EMBL" id="LS483372">
    <property type="protein sequence ID" value="SQF97249.1"/>
    <property type="molecule type" value="Genomic_DNA"/>
</dbReference>
<evidence type="ECO:0000313" key="2">
    <source>
        <dbReference type="Proteomes" id="UP000248640"/>
    </source>
</evidence>
<accession>A0A3M3XZQ2</accession>